<dbReference type="GO" id="GO:0005737">
    <property type="term" value="C:cytoplasm"/>
    <property type="evidence" value="ECO:0007669"/>
    <property type="project" value="UniProtKB-SubCell"/>
</dbReference>
<protein>
    <submittedName>
        <fullName evidence="6">Uncharacterized protein</fullName>
    </submittedName>
</protein>
<evidence type="ECO:0000256" key="5">
    <source>
        <dbReference type="SAM" id="MobiDB-lite"/>
    </source>
</evidence>
<organism evidence="6 7">
    <name type="scientific">Jaminaea rosea</name>
    <dbReference type="NCBI Taxonomy" id="1569628"/>
    <lineage>
        <taxon>Eukaryota</taxon>
        <taxon>Fungi</taxon>
        <taxon>Dikarya</taxon>
        <taxon>Basidiomycota</taxon>
        <taxon>Ustilaginomycotina</taxon>
        <taxon>Exobasidiomycetes</taxon>
        <taxon>Microstromatales</taxon>
        <taxon>Microstromatales incertae sedis</taxon>
        <taxon>Jaminaea</taxon>
    </lineage>
</organism>
<dbReference type="Proteomes" id="UP000245884">
    <property type="component" value="Unassembled WGS sequence"/>
</dbReference>
<name>A0A316UQH9_9BASI</name>
<evidence type="ECO:0000256" key="4">
    <source>
        <dbReference type="ARBA" id="ARBA00023242"/>
    </source>
</evidence>
<dbReference type="Gene3D" id="4.10.1050.10">
    <property type="entry name" value="At2g23090-like"/>
    <property type="match status" value="1"/>
</dbReference>
<dbReference type="PANTHER" id="PTHR21213">
    <property type="entry name" value="GEO09665P1-RELATED"/>
    <property type="match status" value="1"/>
</dbReference>
<sequence>MVRGHAKAQAQAAAQKKAAGGKGTGKSQLGEARAAGLRTFMCKKCLIGIPSYKILVVHYESKHPKDPVPSEESFATKA</sequence>
<reference evidence="6 7" key="1">
    <citation type="journal article" date="2018" name="Mol. Biol. Evol.">
        <title>Broad Genomic Sampling Reveals a Smut Pathogenic Ancestry of the Fungal Clade Ustilaginomycotina.</title>
        <authorList>
            <person name="Kijpornyongpan T."/>
            <person name="Mondo S.J."/>
            <person name="Barry K."/>
            <person name="Sandor L."/>
            <person name="Lee J."/>
            <person name="Lipzen A."/>
            <person name="Pangilinan J."/>
            <person name="LaButti K."/>
            <person name="Hainaut M."/>
            <person name="Henrissat B."/>
            <person name="Grigoriev I.V."/>
            <person name="Spatafora J.W."/>
            <person name="Aime M.C."/>
        </authorList>
    </citation>
    <scope>NUCLEOTIDE SEQUENCE [LARGE SCALE GENOMIC DNA]</scope>
    <source>
        <strain evidence="6 7">MCA 5214</strain>
    </source>
</reference>
<dbReference type="RefSeq" id="XP_025361173.1">
    <property type="nucleotide sequence ID" value="XM_025507809.1"/>
</dbReference>
<accession>A0A316UQH9</accession>
<comment type="subcellular location">
    <subcellularLocation>
        <location evidence="2">Cytoplasm</location>
    </subcellularLocation>
    <subcellularLocation>
        <location evidence="1">Nucleus</location>
    </subcellularLocation>
</comment>
<dbReference type="InterPro" id="IPR045230">
    <property type="entry name" value="MBS1/2-like"/>
</dbReference>
<dbReference type="SUPFAM" id="SSF118359">
    <property type="entry name" value="Expressed protein At2g23090/F21P24.15"/>
    <property type="match status" value="1"/>
</dbReference>
<gene>
    <name evidence="6" type="ORF">BDZ90DRAFT_253965</name>
</gene>
<keyword evidence="3" id="KW-0963">Cytoplasm</keyword>
<proteinExistence type="predicted"/>
<feature type="compositionally biased region" description="Low complexity" evidence="5">
    <location>
        <begin position="7"/>
        <end position="18"/>
    </location>
</feature>
<dbReference type="GO" id="GO:0005634">
    <property type="term" value="C:nucleus"/>
    <property type="evidence" value="ECO:0007669"/>
    <property type="project" value="UniProtKB-SubCell"/>
</dbReference>
<evidence type="ECO:0000313" key="7">
    <source>
        <dbReference type="Proteomes" id="UP000245884"/>
    </source>
</evidence>
<dbReference type="PANTHER" id="PTHR21213:SF0">
    <property type="entry name" value="ZINC FINGER PROTEIN 706"/>
    <property type="match status" value="1"/>
</dbReference>
<dbReference type="OrthoDB" id="73348at2759"/>
<evidence type="ECO:0000256" key="3">
    <source>
        <dbReference type="ARBA" id="ARBA00022490"/>
    </source>
</evidence>
<keyword evidence="7" id="KW-1185">Reference proteome</keyword>
<dbReference type="GeneID" id="37029632"/>
<dbReference type="EMBL" id="KZ819671">
    <property type="protein sequence ID" value="PWN26561.1"/>
    <property type="molecule type" value="Genomic_DNA"/>
</dbReference>
<dbReference type="AlphaFoldDB" id="A0A316UQH9"/>
<keyword evidence="4" id="KW-0539">Nucleus</keyword>
<feature type="region of interest" description="Disordered" evidence="5">
    <location>
        <begin position="1"/>
        <end position="28"/>
    </location>
</feature>
<dbReference type="InterPro" id="IPR026939">
    <property type="entry name" value="ZNF706/At2g23090_sf"/>
</dbReference>
<evidence type="ECO:0000256" key="2">
    <source>
        <dbReference type="ARBA" id="ARBA00004496"/>
    </source>
</evidence>
<evidence type="ECO:0000256" key="1">
    <source>
        <dbReference type="ARBA" id="ARBA00004123"/>
    </source>
</evidence>
<evidence type="ECO:0000313" key="6">
    <source>
        <dbReference type="EMBL" id="PWN26561.1"/>
    </source>
</evidence>